<evidence type="ECO:0000313" key="2">
    <source>
        <dbReference type="Proteomes" id="UP001596067"/>
    </source>
</evidence>
<dbReference type="SUPFAM" id="SSF48452">
    <property type="entry name" value="TPR-like"/>
    <property type="match status" value="1"/>
</dbReference>
<dbReference type="Proteomes" id="UP001596067">
    <property type="component" value="Unassembled WGS sequence"/>
</dbReference>
<evidence type="ECO:0000313" key="1">
    <source>
        <dbReference type="EMBL" id="MFC5888411.1"/>
    </source>
</evidence>
<gene>
    <name evidence="1" type="ORF">ACFP0N_25930</name>
</gene>
<comment type="caution">
    <text evidence="1">The sequence shown here is derived from an EMBL/GenBank/DDBJ whole genome shotgun (WGS) entry which is preliminary data.</text>
</comment>
<protein>
    <recommendedName>
        <fullName evidence="3">Tetratricopeptide repeat protein</fullName>
    </recommendedName>
</protein>
<dbReference type="InterPro" id="IPR011990">
    <property type="entry name" value="TPR-like_helical_dom_sf"/>
</dbReference>
<reference evidence="2" key="1">
    <citation type="journal article" date="2019" name="Int. J. Syst. Evol. Microbiol.">
        <title>The Global Catalogue of Microorganisms (GCM) 10K type strain sequencing project: providing services to taxonomists for standard genome sequencing and annotation.</title>
        <authorList>
            <consortium name="The Broad Institute Genomics Platform"/>
            <consortium name="The Broad Institute Genome Sequencing Center for Infectious Disease"/>
            <person name="Wu L."/>
            <person name="Ma J."/>
        </authorList>
    </citation>
    <scope>NUCLEOTIDE SEQUENCE [LARGE SCALE GENOMIC DNA]</scope>
    <source>
        <strain evidence="2">CGMCC 4.1469</strain>
    </source>
</reference>
<proteinExistence type="predicted"/>
<sequence>MSTDIWAWVHDAHQQLAEAGHRRLADAIYELPGHANEGRNEQLDAVYPEAVAAARALGLPWVEVYLRHWRMQNLLNRRHQGEQALPEAVDLLEFAHREETAGCPQSVCVVQDFAICHARVDGPGYVPERLAVLSETLERIEPARACFDCLSREYSDALEDDGRPAEALAHLDTAAARIQAAGEQLSLHFHHSRAGTLHLLGRHEEVLALLDTAEQAERVRGREIDESDRRWGALLRARALASLGRTEEALALLPDLAEADRHADLRAAWTTTVELLVAAGARENDAELGAALAGWVGYLDGTGSHRPCVDLLLAAGRLALARGARTIALTLATTGERKLADLRRTEGVAEQVAALRAAAEALPAPELPVPPAELPAYLAETGVPFEAGADLLAVALDRYRGEQAGATVLALNLAGVLGGLGHARAAADLLWARLDADPGNEELVGMLGGALIEAGDAEGVGRLADRLAPGSPSDAHWVRARWAAAQARWAEAVEHCEAILAEHPDRINTRRLAAGAATELGDHARAQRFYQEVLVHALPPEEAAEGEAHRTVREPDLWHLITSATANRDWAVVRSTGARLGIEFDEPEGPVDEEWQLVTVRATRTNGATADLPAVRTGPATARILPVLGDDLTLNHGDVVVFAPALLEEPPAEGAPEEERRRWRPVFGLLTLLDPAGYTTYWIDGAWPGDDAWAELREELGRAGYAVWAYSGEQYSITDPAEEDGFLPGVYAALGVPPTASAAEADALLHRLTGSWTHPLAWSDLAEAAGADTARHKEIVERYGL</sequence>
<dbReference type="Gene3D" id="1.25.40.10">
    <property type="entry name" value="Tetratricopeptide repeat domain"/>
    <property type="match status" value="2"/>
</dbReference>
<dbReference type="RefSeq" id="WP_313764415.1">
    <property type="nucleotide sequence ID" value="NZ_BAAAVH010000109.1"/>
</dbReference>
<keyword evidence="2" id="KW-1185">Reference proteome</keyword>
<evidence type="ECO:0008006" key="3">
    <source>
        <dbReference type="Google" id="ProtNLM"/>
    </source>
</evidence>
<name>A0ABW1F547_9ACTN</name>
<dbReference type="EMBL" id="JBHSOD010000039">
    <property type="protein sequence ID" value="MFC5888411.1"/>
    <property type="molecule type" value="Genomic_DNA"/>
</dbReference>
<organism evidence="1 2">
    <name type="scientific">Kitasatospora aburaviensis</name>
    <dbReference type="NCBI Taxonomy" id="67265"/>
    <lineage>
        <taxon>Bacteria</taxon>
        <taxon>Bacillati</taxon>
        <taxon>Actinomycetota</taxon>
        <taxon>Actinomycetes</taxon>
        <taxon>Kitasatosporales</taxon>
        <taxon>Streptomycetaceae</taxon>
        <taxon>Kitasatospora</taxon>
    </lineage>
</organism>
<accession>A0ABW1F547</accession>